<gene>
    <name evidence="5" type="ORF">DSTB1V02_LOCUS12867</name>
</gene>
<reference evidence="5" key="1">
    <citation type="submission" date="2020-11" db="EMBL/GenBank/DDBJ databases">
        <authorList>
            <person name="Tran Van P."/>
        </authorList>
    </citation>
    <scope>NUCLEOTIDE SEQUENCE</scope>
</reference>
<feature type="disulfide bond" evidence="3">
    <location>
        <begin position="10"/>
        <end position="33"/>
    </location>
</feature>
<evidence type="ECO:0000259" key="4">
    <source>
        <dbReference type="PROSITE" id="PS50070"/>
    </source>
</evidence>
<feature type="domain" description="Kringle" evidence="4">
    <location>
        <begin position="6"/>
        <end position="38"/>
    </location>
</feature>
<dbReference type="Pfam" id="PF00051">
    <property type="entry name" value="Kringle"/>
    <property type="match status" value="4"/>
</dbReference>
<dbReference type="EMBL" id="LR904822">
    <property type="protein sequence ID" value="CAD7253117.1"/>
    <property type="molecule type" value="Genomic_DNA"/>
</dbReference>
<dbReference type="PROSITE" id="PS00021">
    <property type="entry name" value="KRINGLE_1"/>
    <property type="match status" value="2"/>
</dbReference>
<dbReference type="AlphaFoldDB" id="A0A7R9AF79"/>
<evidence type="ECO:0000256" key="1">
    <source>
        <dbReference type="ARBA" id="ARBA00022572"/>
    </source>
</evidence>
<dbReference type="InterPro" id="IPR050759">
    <property type="entry name" value="Serine_protease_kringle"/>
</dbReference>
<feature type="domain" description="Kringle" evidence="4">
    <location>
        <begin position="266"/>
        <end position="349"/>
    </location>
</feature>
<accession>A0A7R9AF79</accession>
<protein>
    <recommendedName>
        <fullName evidence="4">Kringle domain-containing protein</fullName>
    </recommendedName>
</protein>
<dbReference type="InterPro" id="IPR013806">
    <property type="entry name" value="Kringle-like"/>
</dbReference>
<evidence type="ECO:0000256" key="3">
    <source>
        <dbReference type="PROSITE-ProRule" id="PRU00121"/>
    </source>
</evidence>
<dbReference type="SMART" id="SM00130">
    <property type="entry name" value="KR"/>
    <property type="match status" value="4"/>
</dbReference>
<dbReference type="InterPro" id="IPR018056">
    <property type="entry name" value="Kringle_CS"/>
</dbReference>
<proteinExistence type="predicted"/>
<comment type="caution">
    <text evidence="3">Lacks conserved residue(s) required for the propagation of feature annotation.</text>
</comment>
<dbReference type="OrthoDB" id="2431000at2759"/>
<evidence type="ECO:0000313" key="5">
    <source>
        <dbReference type="EMBL" id="CAD7253117.1"/>
    </source>
</evidence>
<dbReference type="InterPro" id="IPR000001">
    <property type="entry name" value="Kringle"/>
</dbReference>
<keyword evidence="2 3" id="KW-1015">Disulfide bond</keyword>
<sequence>MDAWSQMNYCRNPSGREKPWCFIDDSETQWDYCDIPTCEDPGESLKKFPGLEIHQPPECKVTEMGGEYIGRKNVSLSGDQCKPWKEWIEGDGTYKRIFPDLEGMDEQHNFCRNPYGEFDVPFCYVWDTVIEACDIPFCPEEKKVREGAEGTNYPECLLSEKGKEYVGTMSVTETGKACLSWAEQADDMPWDFYMRRHPDSDFSSEYTGYDKNYLFLNGDAKMHKNYCRNPGPHRKRPWCFISDVDIKWEYCDIPFCHDMNPPNCKLTGRGGEYVGNKKVTMSGKPCQPWVGSFTIDERPNYAETSTFPEEIDSTDNFCRNPRPSTIRSPWCFVEPGLYGEWEYCDVPFCPTSDGEECDIRIKGECVSEYFIELFSRLCAVFLPRSVM</sequence>
<dbReference type="PANTHER" id="PTHR24261:SF7">
    <property type="entry name" value="KRINGLE DOMAIN-CONTAINING PROTEIN"/>
    <property type="match status" value="1"/>
</dbReference>
<organism evidence="5">
    <name type="scientific">Darwinula stevensoni</name>
    <dbReference type="NCBI Taxonomy" id="69355"/>
    <lineage>
        <taxon>Eukaryota</taxon>
        <taxon>Metazoa</taxon>
        <taxon>Ecdysozoa</taxon>
        <taxon>Arthropoda</taxon>
        <taxon>Crustacea</taxon>
        <taxon>Oligostraca</taxon>
        <taxon>Ostracoda</taxon>
        <taxon>Podocopa</taxon>
        <taxon>Podocopida</taxon>
        <taxon>Darwinulocopina</taxon>
        <taxon>Darwinuloidea</taxon>
        <taxon>Darwinulidae</taxon>
        <taxon>Darwinula</taxon>
    </lineage>
</organism>
<feature type="domain" description="Kringle" evidence="4">
    <location>
        <begin position="65"/>
        <end position="138"/>
    </location>
</feature>
<dbReference type="SUPFAM" id="SSF57440">
    <property type="entry name" value="Kringle-like"/>
    <property type="match status" value="4"/>
</dbReference>
<dbReference type="PRINTS" id="PR00018">
    <property type="entry name" value="KRINGLE"/>
</dbReference>
<name>A0A7R9AF79_9CRUS</name>
<dbReference type="Gene3D" id="2.40.20.10">
    <property type="entry name" value="Plasminogen Kringle 4"/>
    <property type="match status" value="4"/>
</dbReference>
<keyword evidence="1 3" id="KW-0420">Kringle</keyword>
<dbReference type="InterPro" id="IPR038178">
    <property type="entry name" value="Kringle_sf"/>
</dbReference>
<dbReference type="Proteomes" id="UP000677054">
    <property type="component" value="Unassembled WGS sequence"/>
</dbReference>
<evidence type="ECO:0000313" key="6">
    <source>
        <dbReference type="Proteomes" id="UP000677054"/>
    </source>
</evidence>
<dbReference type="PANTHER" id="PTHR24261">
    <property type="entry name" value="PLASMINOGEN-RELATED"/>
    <property type="match status" value="1"/>
</dbReference>
<feature type="domain" description="Kringle" evidence="4">
    <location>
        <begin position="161"/>
        <end position="256"/>
    </location>
</feature>
<keyword evidence="6" id="KW-1185">Reference proteome</keyword>
<evidence type="ECO:0000256" key="2">
    <source>
        <dbReference type="ARBA" id="ARBA00023157"/>
    </source>
</evidence>
<dbReference type="PROSITE" id="PS50070">
    <property type="entry name" value="KRINGLE_2"/>
    <property type="match status" value="4"/>
</dbReference>
<dbReference type="EMBL" id="CAJPEV010005305">
    <property type="protein sequence ID" value="CAG0903001.1"/>
    <property type="molecule type" value="Genomic_DNA"/>
</dbReference>